<evidence type="ECO:0000313" key="2">
    <source>
        <dbReference type="EMBL" id="MEN7535899.1"/>
    </source>
</evidence>
<dbReference type="EMBL" id="JBDLBR010000001">
    <property type="protein sequence ID" value="MEN7535899.1"/>
    <property type="molecule type" value="Genomic_DNA"/>
</dbReference>
<dbReference type="PROSITE" id="PS51318">
    <property type="entry name" value="TAT"/>
    <property type="match status" value="1"/>
</dbReference>
<keyword evidence="3" id="KW-1185">Reference proteome</keyword>
<accession>A0ABV0CSP4</accession>
<evidence type="ECO:0000313" key="3">
    <source>
        <dbReference type="Proteomes" id="UP001484535"/>
    </source>
</evidence>
<dbReference type="InterPro" id="IPR006311">
    <property type="entry name" value="TAT_signal"/>
</dbReference>
<dbReference type="Proteomes" id="UP001484535">
    <property type="component" value="Unassembled WGS sequence"/>
</dbReference>
<organism evidence="2 3">
    <name type="scientific">Aurantiacibacter flavus</name>
    <dbReference type="NCBI Taxonomy" id="3145232"/>
    <lineage>
        <taxon>Bacteria</taxon>
        <taxon>Pseudomonadati</taxon>
        <taxon>Pseudomonadota</taxon>
        <taxon>Alphaproteobacteria</taxon>
        <taxon>Sphingomonadales</taxon>
        <taxon>Erythrobacteraceae</taxon>
        <taxon>Aurantiacibacter</taxon>
    </lineage>
</organism>
<gene>
    <name evidence="2" type="ORF">ABDJ38_01780</name>
</gene>
<comment type="caution">
    <text evidence="2">The sequence shown here is derived from an EMBL/GenBank/DDBJ whole genome shotgun (WGS) entry which is preliminary data.</text>
</comment>
<sequence>MTERPTRSLAGKTARRLALGGAGLAALAALGLSLGGCTTSTPEPVAAPAPAPPPPPAPAPQPQPTAAPTQAVTPAYDNWMDAPQTPGDWSFRLISTGALAQFGSDPANPLFGLECVKATGQVLLHVPRASGGALLLRTESMDRTLEPASLPGGPSYARYVVSARDPLLDAMAFSKGRFAALVSGGPAYYLPAWPEVTRVVEECRR</sequence>
<dbReference type="RefSeq" id="WP_346783361.1">
    <property type="nucleotide sequence ID" value="NZ_JBDLBR010000001.1"/>
</dbReference>
<protein>
    <recommendedName>
        <fullName evidence="4">Alanine and proline-rich secreted protein Apa</fullName>
    </recommendedName>
</protein>
<feature type="region of interest" description="Disordered" evidence="1">
    <location>
        <begin position="38"/>
        <end position="69"/>
    </location>
</feature>
<proteinExistence type="predicted"/>
<reference evidence="2 3" key="1">
    <citation type="submission" date="2024-05" db="EMBL/GenBank/DDBJ databases">
        <authorList>
            <person name="Park S."/>
        </authorList>
    </citation>
    <scope>NUCLEOTIDE SEQUENCE [LARGE SCALE GENOMIC DNA]</scope>
    <source>
        <strain evidence="2 3">DGU5</strain>
    </source>
</reference>
<feature type="compositionally biased region" description="Pro residues" evidence="1">
    <location>
        <begin position="45"/>
        <end position="65"/>
    </location>
</feature>
<name>A0ABV0CSP4_9SPHN</name>
<evidence type="ECO:0000256" key="1">
    <source>
        <dbReference type="SAM" id="MobiDB-lite"/>
    </source>
</evidence>
<evidence type="ECO:0008006" key="4">
    <source>
        <dbReference type="Google" id="ProtNLM"/>
    </source>
</evidence>